<evidence type="ECO:0000313" key="1">
    <source>
        <dbReference type="EMBL" id="APO70284.1"/>
    </source>
</evidence>
<geneLocation type="plasmid" evidence="2">
    <name>prgalie4872c</name>
</geneLocation>
<sequence>MRLDTYGRTKLMRRPALPLTTRFSEELEAGADHSFKSNGMTLACPAYGPSSASR</sequence>
<dbReference type="AlphaFoldDB" id="A0A1L5NQY2"/>
<accession>A0A1L5NQY2</accession>
<dbReference type="EMBL" id="CP017104">
    <property type="protein sequence ID" value="APO70284.1"/>
    <property type="molecule type" value="Genomic_DNA"/>
</dbReference>
<dbReference type="Proteomes" id="UP000184749">
    <property type="component" value="Plasmid pRgalIE4872c"/>
</dbReference>
<keyword evidence="1" id="KW-0614">Plasmid</keyword>
<evidence type="ECO:0000313" key="2">
    <source>
        <dbReference type="Proteomes" id="UP000184749"/>
    </source>
</evidence>
<reference evidence="1 2" key="1">
    <citation type="submission" date="2016-09" db="EMBL/GenBank/DDBJ databases">
        <title>The complete genome sequences of Rhizobium gallicum, symbiovars gallicum and phaseoli, symbionts associated to common bean (Phaseolus vulgaris).</title>
        <authorList>
            <person name="Bustos P."/>
            <person name="Santamaria R.I."/>
            <person name="Perez-Carrascal O.M."/>
            <person name="Juarez S."/>
            <person name="Lozano L."/>
            <person name="Martinez-Flores I."/>
            <person name="Martinez-Romero E."/>
            <person name="Cevallos M."/>
            <person name="Romero D."/>
            <person name="Davila G."/>
            <person name="Gonzalez V."/>
        </authorList>
    </citation>
    <scope>NUCLEOTIDE SEQUENCE [LARGE SCALE GENOMIC DNA]</scope>
    <source>
        <strain evidence="1 2">IE4872</strain>
        <plasmid evidence="2">prgalie4872c</plasmid>
    </source>
</reference>
<protein>
    <submittedName>
        <fullName evidence="1">Uncharacterized protein</fullName>
    </submittedName>
</protein>
<gene>
    <name evidence="1" type="ORF">IE4872_PC00257</name>
</gene>
<proteinExistence type="predicted"/>
<organism evidence="1 2">
    <name type="scientific">Rhizobium gallicum</name>
    <dbReference type="NCBI Taxonomy" id="56730"/>
    <lineage>
        <taxon>Bacteria</taxon>
        <taxon>Pseudomonadati</taxon>
        <taxon>Pseudomonadota</taxon>
        <taxon>Alphaproteobacteria</taxon>
        <taxon>Hyphomicrobiales</taxon>
        <taxon>Rhizobiaceae</taxon>
        <taxon>Rhizobium/Agrobacterium group</taxon>
        <taxon>Rhizobium</taxon>
    </lineage>
</organism>
<name>A0A1L5NQY2_9HYPH</name>